<dbReference type="EMBL" id="PDCK01000041">
    <property type="protein sequence ID" value="PRQ42450.1"/>
    <property type="molecule type" value="Genomic_DNA"/>
</dbReference>
<feature type="region of interest" description="Disordered" evidence="1">
    <location>
        <begin position="1"/>
        <end position="38"/>
    </location>
</feature>
<protein>
    <submittedName>
        <fullName evidence="2">Putative transcription factor interactor and regulator CCHC(Zn) family</fullName>
    </submittedName>
</protein>
<keyword evidence="3" id="KW-1185">Reference proteome</keyword>
<dbReference type="Proteomes" id="UP000238479">
    <property type="component" value="Chromosome 3"/>
</dbReference>
<sequence>MSKKAGMELARPSASESFQKQDLAVVPKPDDTKAEEPKARWPYMDPWPYIRNLPDGRRIIISRKNPPTEHPCAYTEMPPDDRGTFSEKSKLRLPSWPFPRARVTREIPAACMICSLVDEHSSTQCPYLDLLPKNATVSSDCDVVCTICYQLFSGHCCNQDAGRAKLRLCDNCMRIGDHRTSQCPEKNRRLSYRQLLAVSLTS</sequence>
<feature type="compositionally biased region" description="Basic and acidic residues" evidence="1">
    <location>
        <begin position="28"/>
        <end position="38"/>
    </location>
</feature>
<accession>A0A2P6R7N9</accession>
<evidence type="ECO:0000313" key="3">
    <source>
        <dbReference type="Proteomes" id="UP000238479"/>
    </source>
</evidence>
<reference evidence="2 3" key="1">
    <citation type="journal article" date="2018" name="Nat. Genet.">
        <title>The Rosa genome provides new insights in the design of modern roses.</title>
        <authorList>
            <person name="Bendahmane M."/>
        </authorList>
    </citation>
    <scope>NUCLEOTIDE SEQUENCE [LARGE SCALE GENOMIC DNA]</scope>
    <source>
        <strain evidence="3">cv. Old Blush</strain>
    </source>
</reference>
<evidence type="ECO:0000313" key="2">
    <source>
        <dbReference type="EMBL" id="PRQ42450.1"/>
    </source>
</evidence>
<dbReference type="Gramene" id="PRQ42450">
    <property type="protein sequence ID" value="PRQ42450"/>
    <property type="gene ID" value="RchiOBHm_Chr3g0457761"/>
</dbReference>
<evidence type="ECO:0000256" key="1">
    <source>
        <dbReference type="SAM" id="MobiDB-lite"/>
    </source>
</evidence>
<gene>
    <name evidence="2" type="ORF">RchiOBHm_Chr3g0457761</name>
</gene>
<proteinExistence type="predicted"/>
<comment type="caution">
    <text evidence="2">The sequence shown here is derived from an EMBL/GenBank/DDBJ whole genome shotgun (WGS) entry which is preliminary data.</text>
</comment>
<dbReference type="AlphaFoldDB" id="A0A2P6R7N9"/>
<name>A0A2P6R7N9_ROSCH</name>
<organism evidence="2 3">
    <name type="scientific">Rosa chinensis</name>
    <name type="common">China rose</name>
    <dbReference type="NCBI Taxonomy" id="74649"/>
    <lineage>
        <taxon>Eukaryota</taxon>
        <taxon>Viridiplantae</taxon>
        <taxon>Streptophyta</taxon>
        <taxon>Embryophyta</taxon>
        <taxon>Tracheophyta</taxon>
        <taxon>Spermatophyta</taxon>
        <taxon>Magnoliopsida</taxon>
        <taxon>eudicotyledons</taxon>
        <taxon>Gunneridae</taxon>
        <taxon>Pentapetalae</taxon>
        <taxon>rosids</taxon>
        <taxon>fabids</taxon>
        <taxon>Rosales</taxon>
        <taxon>Rosaceae</taxon>
        <taxon>Rosoideae</taxon>
        <taxon>Rosoideae incertae sedis</taxon>
        <taxon>Rosa</taxon>
    </lineage>
</organism>